<proteinExistence type="predicted"/>
<organism evidence="2 3">
    <name type="scientific">Aneurinibacillus aneurinilyticus ATCC 12856</name>
    <dbReference type="NCBI Taxonomy" id="649747"/>
    <lineage>
        <taxon>Bacteria</taxon>
        <taxon>Bacillati</taxon>
        <taxon>Bacillota</taxon>
        <taxon>Bacilli</taxon>
        <taxon>Bacillales</taxon>
        <taxon>Paenibacillaceae</taxon>
        <taxon>Aneurinibacillus group</taxon>
        <taxon>Aneurinibacillus</taxon>
    </lineage>
</organism>
<feature type="region of interest" description="Disordered" evidence="1">
    <location>
        <begin position="31"/>
        <end position="56"/>
    </location>
</feature>
<dbReference type="PROSITE" id="PS51257">
    <property type="entry name" value="PROKAR_LIPOPROTEIN"/>
    <property type="match status" value="1"/>
</dbReference>
<protein>
    <submittedName>
        <fullName evidence="2">Uncharacterized protein</fullName>
    </submittedName>
</protein>
<name>U1WX18_ANEAE</name>
<comment type="caution">
    <text evidence="2">The sequence shown here is derived from an EMBL/GenBank/DDBJ whole genome shotgun (WGS) entry which is preliminary data.</text>
</comment>
<gene>
    <name evidence="2" type="ORF">HMPREF0083_04701</name>
</gene>
<keyword evidence="3" id="KW-1185">Reference proteome</keyword>
<evidence type="ECO:0000313" key="3">
    <source>
        <dbReference type="Proteomes" id="UP000016511"/>
    </source>
</evidence>
<dbReference type="STRING" id="649747.HMPREF0083_04701"/>
<evidence type="ECO:0000313" key="2">
    <source>
        <dbReference type="EMBL" id="ERI07230.1"/>
    </source>
</evidence>
<sequence>MGGEVMKVQFKGMLLAAAFLLTVTVGCGKKEEPSSAPVPVQQEEMQAAAKPKEEKPAEGFPVPIHADGKVVSINQLDEAQKASVQFAYDIFHTEGIKTENELFEKIKNKYYIQFFPDKKIPKELDKPEQLIADYGSDMLPRYEPNRIVKSIVVMPGVPQGLLVCVPMYIELAGRENLHGVAIVYDTNEKHANGADKNFPVPNIDY</sequence>
<dbReference type="HOGENOM" id="CLU_1335243_0_0_9"/>
<accession>U1WX18</accession>
<dbReference type="AlphaFoldDB" id="U1WX18"/>
<dbReference type="EMBL" id="AWSJ01000287">
    <property type="protein sequence ID" value="ERI07230.1"/>
    <property type="molecule type" value="Genomic_DNA"/>
</dbReference>
<evidence type="ECO:0000256" key="1">
    <source>
        <dbReference type="SAM" id="MobiDB-lite"/>
    </source>
</evidence>
<dbReference type="Proteomes" id="UP000016511">
    <property type="component" value="Unassembled WGS sequence"/>
</dbReference>
<dbReference type="PATRIC" id="fig|649747.3.peg.4231"/>
<reference evidence="2 3" key="1">
    <citation type="submission" date="2013-08" db="EMBL/GenBank/DDBJ databases">
        <authorList>
            <person name="Weinstock G."/>
            <person name="Sodergren E."/>
            <person name="Wylie T."/>
            <person name="Fulton L."/>
            <person name="Fulton R."/>
            <person name="Fronick C."/>
            <person name="O'Laughlin M."/>
            <person name="Godfrey J."/>
            <person name="Miner T."/>
            <person name="Herter B."/>
            <person name="Appelbaum E."/>
            <person name="Cordes M."/>
            <person name="Lek S."/>
            <person name="Wollam A."/>
            <person name="Pepin K.H."/>
            <person name="Palsikar V.B."/>
            <person name="Mitreva M."/>
            <person name="Wilson R.K."/>
        </authorList>
    </citation>
    <scope>NUCLEOTIDE SEQUENCE [LARGE SCALE GENOMIC DNA]</scope>
    <source>
        <strain evidence="2 3">ATCC 12856</strain>
    </source>
</reference>